<dbReference type="Proteomes" id="UP000306509">
    <property type="component" value="Unassembled WGS sequence"/>
</dbReference>
<dbReference type="SUPFAM" id="SSF46785">
    <property type="entry name" value="Winged helix' DNA-binding domain"/>
    <property type="match status" value="1"/>
</dbReference>
<comment type="function">
    <text evidence="1">Transcriptional repressor of xylose-utilizing enzymes.</text>
</comment>
<protein>
    <submittedName>
        <fullName evidence="4">Making large colonies protein</fullName>
    </submittedName>
</protein>
<dbReference type="InterPro" id="IPR000600">
    <property type="entry name" value="ROK"/>
</dbReference>
<dbReference type="EMBL" id="QGQD01000082">
    <property type="protein sequence ID" value="TLC98856.1"/>
    <property type="molecule type" value="Genomic_DNA"/>
</dbReference>
<evidence type="ECO:0000313" key="5">
    <source>
        <dbReference type="Proteomes" id="UP000306509"/>
    </source>
</evidence>
<evidence type="ECO:0000256" key="1">
    <source>
        <dbReference type="ARBA" id="ARBA00002486"/>
    </source>
</evidence>
<evidence type="ECO:0000313" key="4">
    <source>
        <dbReference type="EMBL" id="TLC98856.1"/>
    </source>
</evidence>
<keyword evidence="3" id="KW-0119">Carbohydrate metabolism</keyword>
<accession>A0A4U8Q2J9</accession>
<comment type="caution">
    <text evidence="4">The sequence shown here is derived from an EMBL/GenBank/DDBJ whole genome shotgun (WGS) entry which is preliminary data.</text>
</comment>
<dbReference type="PANTHER" id="PTHR18964">
    <property type="entry name" value="ROK (REPRESSOR, ORF, KINASE) FAMILY"/>
    <property type="match status" value="1"/>
</dbReference>
<keyword evidence="5" id="KW-1185">Reference proteome</keyword>
<name>A0A4U8Q2J9_9FIRM</name>
<dbReference type="RefSeq" id="WP_027295419.1">
    <property type="nucleotide sequence ID" value="NZ_CABMJZ010000095.1"/>
</dbReference>
<dbReference type="InterPro" id="IPR043129">
    <property type="entry name" value="ATPase_NBD"/>
</dbReference>
<dbReference type="GO" id="GO:0042732">
    <property type="term" value="P:D-xylose metabolic process"/>
    <property type="evidence" value="ECO:0007669"/>
    <property type="project" value="UniProtKB-KW"/>
</dbReference>
<dbReference type="STRING" id="180332.GCA_000797495_02203"/>
<gene>
    <name evidence="4" type="primary">mlc_3</name>
    <name evidence="4" type="ORF">DSM106044_04304</name>
</gene>
<dbReference type="Gene3D" id="1.10.10.10">
    <property type="entry name" value="Winged helix-like DNA-binding domain superfamily/Winged helix DNA-binding domain"/>
    <property type="match status" value="1"/>
</dbReference>
<proteinExistence type="inferred from homology"/>
<sequence length="390" mass="43069">MKKSGLNLIGVKEYNRALILQLIATGNGTTRNSLAQRSKLTSMTLTNITSELLQQNIIVESEASSDSKNLGRTPKILTISPTSPVVAGIWISKDFLFGILSDLSLKLVAAKQEDFEENETSESILEKAYRLAEYLLHLTERPVLGIGISTIGVVDTIHGVIKNVTNFFNIKEMDIKSYMSPRFDIPVYVKNDMQAAALCEMYYGIGQQKENFLYIGITNGIASAIVSNKQLLNNLTGSCGELGHTTIDFKGPKCNCGNRGCLELYASAPVIIHRINEACGTRLTTFKETMEYCTTSVKAYSILQNISDQLAYALNNLINIIDISTVVFGHSAVYFPDEILASIAYTLNQISIFRNNRTITLHKTKFEENSPLYGSVCVILDQLFTGNLTI</sequence>
<reference evidence="4 5" key="1">
    <citation type="journal article" date="2019" name="Anaerobe">
        <title>Detection of Robinsoniella peoriensis in multiple bone samples of a trauma patient.</title>
        <authorList>
            <person name="Schrottner P."/>
            <person name="Hartwich K."/>
            <person name="Bunk B."/>
            <person name="Schober I."/>
            <person name="Helbig S."/>
            <person name="Rudolph W.W."/>
            <person name="Gunzer F."/>
        </authorList>
    </citation>
    <scope>NUCLEOTIDE SEQUENCE [LARGE SCALE GENOMIC DNA]</scope>
    <source>
        <strain evidence="4 5">DSM 106044</strain>
    </source>
</reference>
<dbReference type="InterPro" id="IPR036390">
    <property type="entry name" value="WH_DNA-bd_sf"/>
</dbReference>
<dbReference type="Pfam" id="PF00480">
    <property type="entry name" value="ROK"/>
    <property type="match status" value="1"/>
</dbReference>
<organism evidence="4 5">
    <name type="scientific">Robinsoniella peoriensis</name>
    <dbReference type="NCBI Taxonomy" id="180332"/>
    <lineage>
        <taxon>Bacteria</taxon>
        <taxon>Bacillati</taxon>
        <taxon>Bacillota</taxon>
        <taxon>Clostridia</taxon>
        <taxon>Lachnospirales</taxon>
        <taxon>Lachnospiraceae</taxon>
        <taxon>Robinsoniella</taxon>
    </lineage>
</organism>
<dbReference type="Gene3D" id="3.30.420.40">
    <property type="match status" value="2"/>
</dbReference>
<dbReference type="AlphaFoldDB" id="A0A4U8Q2J9"/>
<evidence type="ECO:0000256" key="2">
    <source>
        <dbReference type="ARBA" id="ARBA00006479"/>
    </source>
</evidence>
<evidence type="ECO:0000256" key="3">
    <source>
        <dbReference type="ARBA" id="ARBA00022629"/>
    </source>
</evidence>
<dbReference type="PANTHER" id="PTHR18964:SF149">
    <property type="entry name" value="BIFUNCTIONAL UDP-N-ACETYLGLUCOSAMINE 2-EPIMERASE_N-ACETYLMANNOSAMINE KINASE"/>
    <property type="match status" value="1"/>
</dbReference>
<dbReference type="OrthoDB" id="9796533at2"/>
<dbReference type="InterPro" id="IPR036388">
    <property type="entry name" value="WH-like_DNA-bd_sf"/>
</dbReference>
<comment type="similarity">
    <text evidence="2">Belongs to the ROK (NagC/XylR) family.</text>
</comment>
<keyword evidence="3" id="KW-0859">Xylose metabolism</keyword>
<dbReference type="SUPFAM" id="SSF53067">
    <property type="entry name" value="Actin-like ATPase domain"/>
    <property type="match status" value="1"/>
</dbReference>